<name>A0A841APA0_9MICO</name>
<keyword evidence="2" id="KW-1185">Reference proteome</keyword>
<proteinExistence type="predicted"/>
<dbReference type="SUPFAM" id="SSF69304">
    <property type="entry name" value="Tricorn protease N-terminal domain"/>
    <property type="match status" value="1"/>
</dbReference>
<dbReference type="RefSeq" id="WP_184236414.1">
    <property type="nucleotide sequence ID" value="NZ_JACHMJ010000001.1"/>
</dbReference>
<reference evidence="1 2" key="1">
    <citation type="submission" date="2020-08" db="EMBL/GenBank/DDBJ databases">
        <title>Sequencing the genomes of 1000 actinobacteria strains.</title>
        <authorList>
            <person name="Klenk H.-P."/>
        </authorList>
    </citation>
    <scope>NUCLEOTIDE SEQUENCE [LARGE SCALE GENOMIC DNA]</scope>
    <source>
        <strain evidence="1 2">DSM 105784</strain>
    </source>
</reference>
<evidence type="ECO:0000313" key="2">
    <source>
        <dbReference type="Proteomes" id="UP000536685"/>
    </source>
</evidence>
<evidence type="ECO:0008006" key="3">
    <source>
        <dbReference type="Google" id="ProtNLM"/>
    </source>
</evidence>
<dbReference type="EMBL" id="JACHMJ010000001">
    <property type="protein sequence ID" value="MBB5843526.1"/>
    <property type="molecule type" value="Genomic_DNA"/>
</dbReference>
<accession>A0A841APA0</accession>
<sequence length="436" mass="45463">MLALLCAAFAALGYFQGPKLTAGQVDGDLAVTRSGQQLRLFANQQLAEVDAADVTITPAVDFTVSTSAAIVAMQFGAPLRYDATYTVEVAGVRNASGGQPSTLRYEFRTGSPPLYYLDRADSAEQPDEIVRTGVRGADRTVVYSATGIQDFALIGDRSAAVTTSVADGTSALSLVSFDDGGVEPLTLPAAGTIENLRAADDGVTVGFQFSASDGSGSGILTTLDLDAGRTFVAVAGLDGSPLAVTDWFFVPGGVSLVAHTTDERVLLVDTASGITTPLGTFTSLESLSTDGTRVGVTNPFGPVALTIADLEETEFAASPVEGVTPFPGEFQLMRDGLVQHVVTVSYESNDFTNMLVYDNGTVSRELYRTVEDRGSIGDFEVSSNDQYVAIEVVPVVETAVSDGSPVDPRATSITTIIVDISTGAVVKTVAGFGLEW</sequence>
<dbReference type="AlphaFoldDB" id="A0A841APA0"/>
<organism evidence="1 2">
    <name type="scientific">Conyzicola lurida</name>
    <dbReference type="NCBI Taxonomy" id="1172621"/>
    <lineage>
        <taxon>Bacteria</taxon>
        <taxon>Bacillati</taxon>
        <taxon>Actinomycetota</taxon>
        <taxon>Actinomycetes</taxon>
        <taxon>Micrococcales</taxon>
        <taxon>Microbacteriaceae</taxon>
        <taxon>Conyzicola</taxon>
    </lineage>
</organism>
<gene>
    <name evidence="1" type="ORF">HD599_001849</name>
</gene>
<protein>
    <recommendedName>
        <fullName evidence="3">SbsA Ig-like domain-containing protein</fullName>
    </recommendedName>
</protein>
<comment type="caution">
    <text evidence="1">The sequence shown here is derived from an EMBL/GenBank/DDBJ whole genome shotgun (WGS) entry which is preliminary data.</text>
</comment>
<dbReference type="Proteomes" id="UP000536685">
    <property type="component" value="Unassembled WGS sequence"/>
</dbReference>
<evidence type="ECO:0000313" key="1">
    <source>
        <dbReference type="EMBL" id="MBB5843526.1"/>
    </source>
</evidence>